<dbReference type="GO" id="GO:0016787">
    <property type="term" value="F:hydrolase activity"/>
    <property type="evidence" value="ECO:0007669"/>
    <property type="project" value="UniProtKB-KW"/>
</dbReference>
<reference evidence="1 4" key="2">
    <citation type="submission" date="2021-01" db="EMBL/GenBank/DDBJ databases">
        <title>Whole genome shotgun sequence of Actinoplanes lobatus NBRC 12513.</title>
        <authorList>
            <person name="Komaki H."/>
            <person name="Tamura T."/>
        </authorList>
    </citation>
    <scope>NUCLEOTIDE SEQUENCE [LARGE SCALE GENOMIC DNA]</scope>
    <source>
        <strain evidence="1 4">NBRC 12513</strain>
    </source>
</reference>
<reference evidence="2 3" key="1">
    <citation type="submission" date="2020-08" db="EMBL/GenBank/DDBJ databases">
        <title>Sequencing the genomes of 1000 actinobacteria strains.</title>
        <authorList>
            <person name="Klenk H.-P."/>
        </authorList>
    </citation>
    <scope>NUCLEOTIDE SEQUENCE [LARGE SCALE GENOMIC DNA]</scope>
    <source>
        <strain evidence="2 3">DSM 43150</strain>
    </source>
</reference>
<dbReference type="EMBL" id="BOMP01000020">
    <property type="protein sequence ID" value="GIE38401.1"/>
    <property type="molecule type" value="Genomic_DNA"/>
</dbReference>
<keyword evidence="2" id="KW-0378">Hydrolase</keyword>
<comment type="caution">
    <text evidence="2">The sequence shown here is derived from an EMBL/GenBank/DDBJ whole genome shotgun (WGS) entry which is preliminary data.</text>
</comment>
<accession>A0A7W7HGI6</accession>
<evidence type="ECO:0000313" key="4">
    <source>
        <dbReference type="Proteomes" id="UP000631312"/>
    </source>
</evidence>
<dbReference type="Proteomes" id="UP000631312">
    <property type="component" value="Unassembled WGS sequence"/>
</dbReference>
<dbReference type="AlphaFoldDB" id="A0A7W7HGI6"/>
<dbReference type="RefSeq" id="WP_188121941.1">
    <property type="nucleotide sequence ID" value="NZ_BOMP01000020.1"/>
</dbReference>
<dbReference type="EMBL" id="JACHNC010000001">
    <property type="protein sequence ID" value="MBB4749662.1"/>
    <property type="molecule type" value="Genomic_DNA"/>
</dbReference>
<sequence length="77" mass="8445">MNAVIDDVRSEALFASYVQRSQEPTPEVIRTAVSTMVDQLGESGCAEIVAQEYGEHPDCAIGRMNWARDAVRLAFTA</sequence>
<gene>
    <name evidence="1" type="ORF">Alo02nite_12990</name>
    <name evidence="2" type="ORF">BJ964_003823</name>
</gene>
<proteinExistence type="predicted"/>
<organism evidence="2 3">
    <name type="scientific">Actinoplanes lobatus</name>
    <dbReference type="NCBI Taxonomy" id="113568"/>
    <lineage>
        <taxon>Bacteria</taxon>
        <taxon>Bacillati</taxon>
        <taxon>Actinomycetota</taxon>
        <taxon>Actinomycetes</taxon>
        <taxon>Micromonosporales</taxon>
        <taxon>Micromonosporaceae</taxon>
        <taxon>Actinoplanes</taxon>
    </lineage>
</organism>
<evidence type="ECO:0000313" key="1">
    <source>
        <dbReference type="EMBL" id="GIE38401.1"/>
    </source>
</evidence>
<evidence type="ECO:0000313" key="2">
    <source>
        <dbReference type="EMBL" id="MBB4749662.1"/>
    </source>
</evidence>
<keyword evidence="4" id="KW-1185">Reference proteome</keyword>
<name>A0A7W7HGI6_9ACTN</name>
<protein>
    <submittedName>
        <fullName evidence="2">Gamma-glutamyl-gamma-aminobutyrate hydrolase PuuD</fullName>
    </submittedName>
</protein>
<dbReference type="Proteomes" id="UP000590511">
    <property type="component" value="Unassembled WGS sequence"/>
</dbReference>
<evidence type="ECO:0000313" key="3">
    <source>
        <dbReference type="Proteomes" id="UP000590511"/>
    </source>
</evidence>